<gene>
    <name evidence="1" type="ORF">SLEP1_g60314</name>
</gene>
<sequence length="63" mass="6811">PPPLCWKFQICSALLPCPPAVMWVWISGHFSAREPPLQMPSASFPAGTGLCLPKILVLIVLSP</sequence>
<name>A0AAV5MVG0_9ROSI</name>
<proteinExistence type="predicted"/>
<dbReference type="Proteomes" id="UP001054252">
    <property type="component" value="Unassembled WGS sequence"/>
</dbReference>
<feature type="non-terminal residue" evidence="1">
    <location>
        <position position="1"/>
    </location>
</feature>
<dbReference type="AlphaFoldDB" id="A0AAV5MVG0"/>
<dbReference type="EMBL" id="BPVZ01001930">
    <property type="protein sequence ID" value="GKV53800.1"/>
    <property type="molecule type" value="Genomic_DNA"/>
</dbReference>
<reference evidence="1 2" key="1">
    <citation type="journal article" date="2021" name="Commun. Biol.">
        <title>The genome of Shorea leprosula (Dipterocarpaceae) highlights the ecological relevance of drought in aseasonal tropical rainforests.</title>
        <authorList>
            <person name="Ng K.K.S."/>
            <person name="Kobayashi M.J."/>
            <person name="Fawcett J.A."/>
            <person name="Hatakeyama M."/>
            <person name="Paape T."/>
            <person name="Ng C.H."/>
            <person name="Ang C.C."/>
            <person name="Tnah L.H."/>
            <person name="Lee C.T."/>
            <person name="Nishiyama T."/>
            <person name="Sese J."/>
            <person name="O'Brien M.J."/>
            <person name="Copetti D."/>
            <person name="Mohd Noor M.I."/>
            <person name="Ong R.C."/>
            <person name="Putra M."/>
            <person name="Sireger I.Z."/>
            <person name="Indrioko S."/>
            <person name="Kosugi Y."/>
            <person name="Izuno A."/>
            <person name="Isagi Y."/>
            <person name="Lee S.L."/>
            <person name="Shimizu K.K."/>
        </authorList>
    </citation>
    <scope>NUCLEOTIDE SEQUENCE [LARGE SCALE GENOMIC DNA]</scope>
    <source>
        <strain evidence="1">214</strain>
    </source>
</reference>
<evidence type="ECO:0000313" key="2">
    <source>
        <dbReference type="Proteomes" id="UP001054252"/>
    </source>
</evidence>
<accession>A0AAV5MVG0</accession>
<evidence type="ECO:0000313" key="1">
    <source>
        <dbReference type="EMBL" id="GKV53800.1"/>
    </source>
</evidence>
<keyword evidence="2" id="KW-1185">Reference proteome</keyword>
<comment type="caution">
    <text evidence="1">The sequence shown here is derived from an EMBL/GenBank/DDBJ whole genome shotgun (WGS) entry which is preliminary data.</text>
</comment>
<protein>
    <submittedName>
        <fullName evidence="1">Uncharacterized protein</fullName>
    </submittedName>
</protein>
<organism evidence="1 2">
    <name type="scientific">Rubroshorea leprosula</name>
    <dbReference type="NCBI Taxonomy" id="152421"/>
    <lineage>
        <taxon>Eukaryota</taxon>
        <taxon>Viridiplantae</taxon>
        <taxon>Streptophyta</taxon>
        <taxon>Embryophyta</taxon>
        <taxon>Tracheophyta</taxon>
        <taxon>Spermatophyta</taxon>
        <taxon>Magnoliopsida</taxon>
        <taxon>eudicotyledons</taxon>
        <taxon>Gunneridae</taxon>
        <taxon>Pentapetalae</taxon>
        <taxon>rosids</taxon>
        <taxon>malvids</taxon>
        <taxon>Malvales</taxon>
        <taxon>Dipterocarpaceae</taxon>
        <taxon>Rubroshorea</taxon>
    </lineage>
</organism>